<keyword evidence="1" id="KW-0812">Transmembrane</keyword>
<dbReference type="Proteomes" id="UP000316688">
    <property type="component" value="Unassembled WGS sequence"/>
</dbReference>
<dbReference type="AlphaFoldDB" id="A0A557RFK4"/>
<keyword evidence="1" id="KW-0472">Membrane</keyword>
<proteinExistence type="predicted"/>
<dbReference type="RefSeq" id="WP_069134008.1">
    <property type="nucleotide sequence ID" value="NZ_VMKP01000004.1"/>
</dbReference>
<evidence type="ECO:0000256" key="1">
    <source>
        <dbReference type="SAM" id="Phobius"/>
    </source>
</evidence>
<name>A0A557RFK4_9GAMM</name>
<organism evidence="2 3">
    <name type="scientific">Spiribacter aquaticus</name>
    <dbReference type="NCBI Taxonomy" id="1935996"/>
    <lineage>
        <taxon>Bacteria</taxon>
        <taxon>Pseudomonadati</taxon>
        <taxon>Pseudomonadota</taxon>
        <taxon>Gammaproteobacteria</taxon>
        <taxon>Chromatiales</taxon>
        <taxon>Ectothiorhodospiraceae</taxon>
        <taxon>Spiribacter</taxon>
    </lineage>
</organism>
<gene>
    <name evidence="2" type="ORF">FPL11_09815</name>
</gene>
<comment type="caution">
    <text evidence="2">The sequence shown here is derived from an EMBL/GenBank/DDBJ whole genome shotgun (WGS) entry which is preliminary data.</text>
</comment>
<evidence type="ECO:0000313" key="2">
    <source>
        <dbReference type="EMBL" id="TVO63940.1"/>
    </source>
</evidence>
<dbReference type="EMBL" id="VMKP01000004">
    <property type="protein sequence ID" value="TVO63940.1"/>
    <property type="molecule type" value="Genomic_DNA"/>
</dbReference>
<evidence type="ECO:0000313" key="3">
    <source>
        <dbReference type="Proteomes" id="UP000316688"/>
    </source>
</evidence>
<keyword evidence="3" id="KW-1185">Reference proteome</keyword>
<accession>A0A557RFK4</accession>
<feature type="transmembrane region" description="Helical" evidence="1">
    <location>
        <begin position="44"/>
        <end position="63"/>
    </location>
</feature>
<reference evidence="2 3" key="1">
    <citation type="submission" date="2019-07" db="EMBL/GenBank/DDBJ databases">
        <title>Reclasification of Spiribacter aquaticus.</title>
        <authorList>
            <person name="Leon M.J."/>
            <person name="Sanchez-Porro C."/>
            <person name="Ventosa A."/>
        </authorList>
    </citation>
    <scope>NUCLEOTIDE SEQUENCE [LARGE SCALE GENOMIC DNA]</scope>
    <source>
        <strain evidence="2 3">SP30</strain>
    </source>
</reference>
<protein>
    <submittedName>
        <fullName evidence="2">DUF1656 domain-containing protein</fullName>
    </submittedName>
</protein>
<sequence length="65" mass="7062">MIPLFGTLFPGWILVVAAAALITVGLTLILRWVGLGAAIPARPVFNLALFLLVTFILWEVLYASH</sequence>
<keyword evidence="1" id="KW-1133">Transmembrane helix</keyword>
<feature type="transmembrane region" description="Helical" evidence="1">
    <location>
        <begin position="12"/>
        <end position="32"/>
    </location>
</feature>